<evidence type="ECO:0000313" key="4">
    <source>
        <dbReference type="EMBL" id="RDY27913.1"/>
    </source>
</evidence>
<evidence type="ECO:0000313" key="5">
    <source>
        <dbReference type="Proteomes" id="UP000215694"/>
    </source>
</evidence>
<keyword evidence="5" id="KW-1185">Reference proteome</keyword>
<dbReference type="Proteomes" id="UP000215694">
    <property type="component" value="Unassembled WGS sequence"/>
</dbReference>
<organism evidence="4 5">
    <name type="scientific">Romboutsia weinsteinii</name>
    <dbReference type="NCBI Taxonomy" id="2020949"/>
    <lineage>
        <taxon>Bacteria</taxon>
        <taxon>Bacillati</taxon>
        <taxon>Bacillota</taxon>
        <taxon>Clostridia</taxon>
        <taxon>Peptostreptococcales</taxon>
        <taxon>Peptostreptococcaceae</taxon>
        <taxon>Romboutsia</taxon>
    </lineage>
</organism>
<dbReference type="RefSeq" id="WP_094369606.1">
    <property type="nucleotide sequence ID" value="NZ_NOJY02000010.1"/>
</dbReference>
<accession>A0A371J5F1</accession>
<proteinExistence type="inferred from homology"/>
<reference evidence="4 5" key="1">
    <citation type="journal article" date="2017" name="Genome Announc.">
        <title>Draft Genome Sequence of Romboutsia weinsteinii sp. nov. Strain CCRI-19649(T) Isolated from Surface Water.</title>
        <authorList>
            <person name="Maheux A.F."/>
            <person name="Boudreau D.K."/>
            <person name="Berube E."/>
            <person name="Boissinot M."/>
            <person name="Cantin P."/>
            <person name="Raymond F."/>
            <person name="Corbeil J."/>
            <person name="Omar R.F."/>
            <person name="Bergeron M.G."/>
        </authorList>
    </citation>
    <scope>NUCLEOTIDE SEQUENCE [LARGE SCALE GENOMIC DNA]</scope>
    <source>
        <strain evidence="4 5">CCRI-19649</strain>
    </source>
</reference>
<evidence type="ECO:0000256" key="1">
    <source>
        <dbReference type="ARBA" id="ARBA00008857"/>
    </source>
</evidence>
<dbReference type="Pfam" id="PF14659">
    <property type="entry name" value="Phage_int_SAM_3"/>
    <property type="match status" value="1"/>
</dbReference>
<dbReference type="InterPro" id="IPR011010">
    <property type="entry name" value="DNA_brk_join_enz"/>
</dbReference>
<dbReference type="InterPro" id="IPR004107">
    <property type="entry name" value="Integrase_SAM-like_N"/>
</dbReference>
<dbReference type="GO" id="GO:0015074">
    <property type="term" value="P:DNA integration"/>
    <property type="evidence" value="ECO:0007669"/>
    <property type="project" value="InterPro"/>
</dbReference>
<name>A0A371J5F1_9FIRM</name>
<keyword evidence="2" id="KW-0238">DNA-binding</keyword>
<dbReference type="EMBL" id="NOJY02000010">
    <property type="protein sequence ID" value="RDY27913.1"/>
    <property type="molecule type" value="Genomic_DNA"/>
</dbReference>
<dbReference type="GO" id="GO:0003677">
    <property type="term" value="F:DNA binding"/>
    <property type="evidence" value="ECO:0007669"/>
    <property type="project" value="UniProtKB-KW"/>
</dbReference>
<protein>
    <recommendedName>
        <fullName evidence="3">Integrase SAM-like N-terminal domain-containing protein</fullName>
    </recommendedName>
</protein>
<evidence type="ECO:0000259" key="3">
    <source>
        <dbReference type="Pfam" id="PF14659"/>
    </source>
</evidence>
<comment type="similarity">
    <text evidence="1">Belongs to the 'phage' integrase family.</text>
</comment>
<gene>
    <name evidence="4" type="ORF">CHL78_007880</name>
</gene>
<dbReference type="InterPro" id="IPR010998">
    <property type="entry name" value="Integrase_recombinase_N"/>
</dbReference>
<sequence>MDLGIIAVKRKRISKSGFLTKKDCEVAQVQTLVNYNLRGIVRKDCNITFSDYLDILYEQYVLNNCAYRTQKNYESIIRVHIKPLLGMYRLNNITTSILQSFFLEKYKKIIELY</sequence>
<evidence type="ECO:0000256" key="2">
    <source>
        <dbReference type="ARBA" id="ARBA00023125"/>
    </source>
</evidence>
<feature type="domain" description="Integrase SAM-like N-terminal" evidence="3">
    <location>
        <begin position="48"/>
        <end position="101"/>
    </location>
</feature>
<dbReference type="Gene3D" id="1.10.150.130">
    <property type="match status" value="1"/>
</dbReference>
<dbReference type="OrthoDB" id="9785687at2"/>
<comment type="caution">
    <text evidence="4">The sequence shown here is derived from an EMBL/GenBank/DDBJ whole genome shotgun (WGS) entry which is preliminary data.</text>
</comment>
<dbReference type="AlphaFoldDB" id="A0A371J5F1"/>
<dbReference type="SUPFAM" id="SSF56349">
    <property type="entry name" value="DNA breaking-rejoining enzymes"/>
    <property type="match status" value="1"/>
</dbReference>